<keyword evidence="3" id="KW-0328">Glycosyltransferase</keyword>
<organism evidence="3 4">
    <name type="scientific">Sulfuricurvum kujiense</name>
    <dbReference type="NCBI Taxonomy" id="148813"/>
    <lineage>
        <taxon>Bacteria</taxon>
        <taxon>Pseudomonadati</taxon>
        <taxon>Campylobacterota</taxon>
        <taxon>Epsilonproteobacteria</taxon>
        <taxon>Campylobacterales</taxon>
        <taxon>Sulfurimonadaceae</taxon>
        <taxon>Sulfuricurvum</taxon>
    </lineage>
</organism>
<reference evidence="3 4" key="1">
    <citation type="journal article" date="2017" name="Front. Microbiol.">
        <title>Comparative Genomic Analysis of the Class Epsilonproteobacteria and Proposed Reclassification to Epsilonbacteraeota (phyl. nov.).</title>
        <authorList>
            <person name="Waite D.W."/>
            <person name="Vanwonterghem I."/>
            <person name="Rinke C."/>
            <person name="Parks D.H."/>
            <person name="Zhang Y."/>
            <person name="Takai K."/>
            <person name="Sievert S.M."/>
            <person name="Simon J."/>
            <person name="Campbell B.J."/>
            <person name="Hanson T.E."/>
            <person name="Woyke T."/>
            <person name="Klotz M.G."/>
            <person name="Hugenholtz P."/>
        </authorList>
    </citation>
    <scope>NUCLEOTIDE SEQUENCE [LARGE SCALE GENOMIC DNA]</scope>
    <source>
        <strain evidence="3">UBA12443</strain>
    </source>
</reference>
<dbReference type="Gene3D" id="3.40.50.2020">
    <property type="match status" value="1"/>
</dbReference>
<dbReference type="InterPro" id="IPR000836">
    <property type="entry name" value="PRTase_dom"/>
</dbReference>
<dbReference type="GO" id="GO:0016757">
    <property type="term" value="F:glycosyltransferase activity"/>
    <property type="evidence" value="ECO:0007669"/>
    <property type="project" value="UniProtKB-KW"/>
</dbReference>
<dbReference type="InterPro" id="IPR051910">
    <property type="entry name" value="ComF/GntX_DNA_util-trans"/>
</dbReference>
<feature type="domain" description="Phosphoribosyltransferase" evidence="2">
    <location>
        <begin position="149"/>
        <end position="187"/>
    </location>
</feature>
<evidence type="ECO:0000313" key="4">
    <source>
        <dbReference type="Proteomes" id="UP000228859"/>
    </source>
</evidence>
<dbReference type="SUPFAM" id="SSF53271">
    <property type="entry name" value="PRTase-like"/>
    <property type="match status" value="1"/>
</dbReference>
<gene>
    <name evidence="3" type="ORF">CFH83_10430</name>
</gene>
<evidence type="ECO:0000259" key="2">
    <source>
        <dbReference type="Pfam" id="PF00156"/>
    </source>
</evidence>
<proteinExistence type="inferred from homology"/>
<dbReference type="AlphaFoldDB" id="A0A2D3WKC3"/>
<sequence>MRCMMCERLSFSHICSACQESLLTPSLHKRKILGSLPVYSFFSYNEIEPLLLTKHTDIGYYIYTILAKRALGEFAKNWEYENRVASIGIDDQASSGYSHTAVLNRALKSPNITPQYGKLRATNHHKYAGKSAEERLLNPRQFRYTPFAENEVILVDDIVTTGTTLSEASEILHTNGKKVILCLTLTDAENK</sequence>
<dbReference type="RefSeq" id="WP_294893684.1">
    <property type="nucleotide sequence ID" value="NZ_DLUI01000151.1"/>
</dbReference>
<dbReference type="Pfam" id="PF00156">
    <property type="entry name" value="Pribosyltran"/>
    <property type="match status" value="1"/>
</dbReference>
<dbReference type="Proteomes" id="UP000228859">
    <property type="component" value="Unassembled WGS sequence"/>
</dbReference>
<protein>
    <submittedName>
        <fullName evidence="3">Phosphoribosyltransferase</fullName>
    </submittedName>
</protein>
<dbReference type="PANTHER" id="PTHR47505:SF1">
    <property type="entry name" value="DNA UTILIZATION PROTEIN YHGH"/>
    <property type="match status" value="1"/>
</dbReference>
<evidence type="ECO:0000313" key="3">
    <source>
        <dbReference type="EMBL" id="DAB37559.1"/>
    </source>
</evidence>
<dbReference type="InterPro" id="IPR029057">
    <property type="entry name" value="PRTase-like"/>
</dbReference>
<evidence type="ECO:0000256" key="1">
    <source>
        <dbReference type="ARBA" id="ARBA00008007"/>
    </source>
</evidence>
<dbReference type="CDD" id="cd06223">
    <property type="entry name" value="PRTases_typeI"/>
    <property type="match status" value="1"/>
</dbReference>
<name>A0A2D3WKC3_9BACT</name>
<comment type="caution">
    <text evidence="3">The sequence shown here is derived from an EMBL/GenBank/DDBJ whole genome shotgun (WGS) entry which is preliminary data.</text>
</comment>
<accession>A0A2D3WKC3</accession>
<dbReference type="PANTHER" id="PTHR47505">
    <property type="entry name" value="DNA UTILIZATION PROTEIN YHGH"/>
    <property type="match status" value="1"/>
</dbReference>
<dbReference type="EMBL" id="DLUI01000151">
    <property type="protein sequence ID" value="DAB37559.1"/>
    <property type="molecule type" value="Genomic_DNA"/>
</dbReference>
<comment type="similarity">
    <text evidence="1">Belongs to the ComF/GntX family.</text>
</comment>
<keyword evidence="3" id="KW-0808">Transferase</keyword>